<sequence length="670" mass="74026">MKTNRRKWAGLLAALLACSALCMALAYAVQTDFGGVRVTTQVLQTPRGEIAYKLYRPASATEQQPAPGVLLLHGYQNDKDTSAAYAVELARRGAVVVALDEYGHGSTAVPMRERGYVDHKLNTSYGLDREGDGSLVEISGPVRYRVMMNFSNLSFFRDRYSTDSHGNKIQDSSMGGIEGYALLAGLPYVDSTRLGISGHSMGTWASWSTAAAYAGAVGAQGKDIAPRAVVLQCGELFTEDAYDPGSTYFNNVLLLTAKYDEFNYFRDFQNTVSDALLDTPLRLGFLGVEDGARWNTTYGDFSDGSARRCELIRTNHRLTTHDGHAISAAMDWFGDALELDTDLAATDQRYQIKEIAGLAAMLLAIAAMIPLMELLLTIPFFKKVVQPLPDRPARLKTGGRYWREAALTILIAGLSYPFMTQLGHGLLPVPENIFRMTIGNGFLSWYLLLSAVMLITMIVQWKRSKKRGQPLDYYDLGFSGPQQAGRIDWFLCGRGALLACCMVGFLYGLTVLYQAVFQLDLRFIWPFFRGFSAERFGQFLVYLPVFLLFFLLNNSKVFAQMIKPSTLRPGLRGFVQDWYKNALCMTGGVLLMILLEYLPFFAGIGPGADLLFGTTFGGPFMSLMIVFVPQVLVFSVLCTYCYRRTANIYTGGVTVACMACWIVTGGSAIL</sequence>
<feature type="transmembrane region" description="Helical" evidence="1">
    <location>
        <begin position="438"/>
        <end position="459"/>
    </location>
</feature>
<evidence type="ECO:0000256" key="1">
    <source>
        <dbReference type="SAM" id="Phobius"/>
    </source>
</evidence>
<feature type="transmembrane region" description="Helical" evidence="1">
    <location>
        <begin position="536"/>
        <end position="557"/>
    </location>
</feature>
<dbReference type="SUPFAM" id="SSF53474">
    <property type="entry name" value="alpha/beta-Hydrolases"/>
    <property type="match status" value="1"/>
</dbReference>
<dbReference type="EMBL" id="JACONZ010000003">
    <property type="protein sequence ID" value="MBC5581619.1"/>
    <property type="molecule type" value="Genomic_DNA"/>
</dbReference>
<gene>
    <name evidence="3" type="ORF">H8S23_08880</name>
</gene>
<dbReference type="AlphaFoldDB" id="A0A923KY74"/>
<name>A0A923KY74_9FIRM</name>
<accession>A0A923KY74</accession>
<keyword evidence="2" id="KW-0732">Signal</keyword>
<evidence type="ECO:0000256" key="2">
    <source>
        <dbReference type="SAM" id="SignalP"/>
    </source>
</evidence>
<feature type="transmembrane region" description="Helical" evidence="1">
    <location>
        <begin position="649"/>
        <end position="669"/>
    </location>
</feature>
<dbReference type="Proteomes" id="UP000659630">
    <property type="component" value="Unassembled WGS sequence"/>
</dbReference>
<organism evidence="3 4">
    <name type="scientific">Anaerofilum hominis</name>
    <dbReference type="NCBI Taxonomy" id="2763016"/>
    <lineage>
        <taxon>Bacteria</taxon>
        <taxon>Bacillati</taxon>
        <taxon>Bacillota</taxon>
        <taxon>Clostridia</taxon>
        <taxon>Eubacteriales</taxon>
        <taxon>Oscillospiraceae</taxon>
        <taxon>Anaerofilum</taxon>
    </lineage>
</organism>
<dbReference type="InterPro" id="IPR029058">
    <property type="entry name" value="AB_hydrolase_fold"/>
</dbReference>
<feature type="transmembrane region" description="Helical" evidence="1">
    <location>
        <begin position="401"/>
        <end position="418"/>
    </location>
</feature>
<keyword evidence="4" id="KW-1185">Reference proteome</keyword>
<comment type="caution">
    <text evidence="3">The sequence shown here is derived from an EMBL/GenBank/DDBJ whole genome shotgun (WGS) entry which is preliminary data.</text>
</comment>
<feature type="signal peptide" evidence="2">
    <location>
        <begin position="1"/>
        <end position="28"/>
    </location>
</feature>
<dbReference type="RefSeq" id="WP_186887992.1">
    <property type="nucleotide sequence ID" value="NZ_JACONZ010000003.1"/>
</dbReference>
<evidence type="ECO:0000313" key="3">
    <source>
        <dbReference type="EMBL" id="MBC5581619.1"/>
    </source>
</evidence>
<keyword evidence="1" id="KW-0472">Membrane</keyword>
<reference evidence="3" key="1">
    <citation type="submission" date="2020-08" db="EMBL/GenBank/DDBJ databases">
        <title>Genome public.</title>
        <authorList>
            <person name="Liu C."/>
            <person name="Sun Q."/>
        </authorList>
    </citation>
    <scope>NUCLEOTIDE SEQUENCE</scope>
    <source>
        <strain evidence="3">BX8</strain>
    </source>
</reference>
<protein>
    <recommendedName>
        <fullName evidence="5">Alpha/beta hydrolase family protein</fullName>
    </recommendedName>
</protein>
<feature type="transmembrane region" description="Helical" evidence="1">
    <location>
        <begin position="355"/>
        <end position="381"/>
    </location>
</feature>
<dbReference type="PROSITE" id="PS51257">
    <property type="entry name" value="PROKAR_LIPOPROTEIN"/>
    <property type="match status" value="1"/>
</dbReference>
<proteinExistence type="predicted"/>
<keyword evidence="1" id="KW-0812">Transmembrane</keyword>
<dbReference type="PANTHER" id="PTHR22946">
    <property type="entry name" value="DIENELACTONE HYDROLASE DOMAIN-CONTAINING PROTEIN-RELATED"/>
    <property type="match status" value="1"/>
</dbReference>
<dbReference type="Gene3D" id="3.40.50.1820">
    <property type="entry name" value="alpha/beta hydrolase"/>
    <property type="match status" value="1"/>
</dbReference>
<feature type="transmembrane region" description="Helical" evidence="1">
    <location>
        <begin position="496"/>
        <end position="516"/>
    </location>
</feature>
<feature type="transmembrane region" description="Helical" evidence="1">
    <location>
        <begin position="620"/>
        <end position="642"/>
    </location>
</feature>
<feature type="transmembrane region" description="Helical" evidence="1">
    <location>
        <begin position="578"/>
        <end position="600"/>
    </location>
</feature>
<dbReference type="InterPro" id="IPR050261">
    <property type="entry name" value="FrsA_esterase"/>
</dbReference>
<keyword evidence="1" id="KW-1133">Transmembrane helix</keyword>
<evidence type="ECO:0008006" key="5">
    <source>
        <dbReference type="Google" id="ProtNLM"/>
    </source>
</evidence>
<evidence type="ECO:0000313" key="4">
    <source>
        <dbReference type="Proteomes" id="UP000659630"/>
    </source>
</evidence>
<feature type="chain" id="PRO_5038866425" description="Alpha/beta hydrolase family protein" evidence="2">
    <location>
        <begin position="29"/>
        <end position="670"/>
    </location>
</feature>